<feature type="region of interest" description="Disordered" evidence="1">
    <location>
        <begin position="93"/>
        <end position="119"/>
    </location>
</feature>
<dbReference type="EMBL" id="CAJVQB010057775">
    <property type="protein sequence ID" value="CAG8838320.1"/>
    <property type="molecule type" value="Genomic_DNA"/>
</dbReference>
<name>A0ABN7WRV9_GIGMA</name>
<accession>A0ABN7WRV9</accession>
<comment type="caution">
    <text evidence="2">The sequence shown here is derived from an EMBL/GenBank/DDBJ whole genome shotgun (WGS) entry which is preliminary data.</text>
</comment>
<evidence type="ECO:0000256" key="1">
    <source>
        <dbReference type="SAM" id="MobiDB-lite"/>
    </source>
</evidence>
<protein>
    <submittedName>
        <fullName evidence="2">23613_t:CDS:1</fullName>
    </submittedName>
</protein>
<evidence type="ECO:0000313" key="3">
    <source>
        <dbReference type="Proteomes" id="UP000789901"/>
    </source>
</evidence>
<feature type="non-terminal residue" evidence="2">
    <location>
        <position position="1"/>
    </location>
</feature>
<feature type="compositionally biased region" description="Basic and acidic residues" evidence="1">
    <location>
        <begin position="106"/>
        <end position="119"/>
    </location>
</feature>
<evidence type="ECO:0000313" key="2">
    <source>
        <dbReference type="EMBL" id="CAG8838320.1"/>
    </source>
</evidence>
<sequence length="119" mass="13779">GARDQGIPLDYNNRLLTIDKNIAAWLGIDQLEVLYLIRKAIEIEQESSKNSESKVRQEILLEIECRTENYRTKKIKNSSKTIEDIFIEKNSHPSEIINKGSNQAPEKVKEHKTLREDTN</sequence>
<gene>
    <name evidence="2" type="ORF">GMARGA_LOCUS33917</name>
</gene>
<keyword evidence="3" id="KW-1185">Reference proteome</keyword>
<dbReference type="Proteomes" id="UP000789901">
    <property type="component" value="Unassembled WGS sequence"/>
</dbReference>
<proteinExistence type="predicted"/>
<organism evidence="2 3">
    <name type="scientific">Gigaspora margarita</name>
    <dbReference type="NCBI Taxonomy" id="4874"/>
    <lineage>
        <taxon>Eukaryota</taxon>
        <taxon>Fungi</taxon>
        <taxon>Fungi incertae sedis</taxon>
        <taxon>Mucoromycota</taxon>
        <taxon>Glomeromycotina</taxon>
        <taxon>Glomeromycetes</taxon>
        <taxon>Diversisporales</taxon>
        <taxon>Gigasporaceae</taxon>
        <taxon>Gigaspora</taxon>
    </lineage>
</organism>
<reference evidence="2 3" key="1">
    <citation type="submission" date="2021-06" db="EMBL/GenBank/DDBJ databases">
        <authorList>
            <person name="Kallberg Y."/>
            <person name="Tangrot J."/>
            <person name="Rosling A."/>
        </authorList>
    </citation>
    <scope>NUCLEOTIDE SEQUENCE [LARGE SCALE GENOMIC DNA]</scope>
    <source>
        <strain evidence="2 3">120-4 pot B 10/14</strain>
    </source>
</reference>